<keyword evidence="3" id="KW-0378">Hydrolase</keyword>
<proteinExistence type="inferred from homology"/>
<gene>
    <name evidence="9" type="ORF">AMON00008_LOCUS24811</name>
</gene>
<evidence type="ECO:0000256" key="2">
    <source>
        <dbReference type="ARBA" id="ARBA00022741"/>
    </source>
</evidence>
<dbReference type="GO" id="GO:0043139">
    <property type="term" value="F:5'-3' DNA helicase activity"/>
    <property type="evidence" value="ECO:0007669"/>
    <property type="project" value="TreeGrafter"/>
</dbReference>
<dbReference type="Pfam" id="PF13087">
    <property type="entry name" value="AAA_12"/>
    <property type="match status" value="1"/>
</dbReference>
<dbReference type="InterPro" id="IPR047187">
    <property type="entry name" value="SF1_C_Upf1"/>
</dbReference>
<dbReference type="InterPro" id="IPR050534">
    <property type="entry name" value="Coronavir_polyprotein_1ab"/>
</dbReference>
<dbReference type="PANTHER" id="PTHR43788:SF18">
    <property type="entry name" value="R3H DOMAIN-CONTAINING PROTEIN"/>
    <property type="match status" value="1"/>
</dbReference>
<dbReference type="SMART" id="SM00487">
    <property type="entry name" value="DEXDc"/>
    <property type="match status" value="1"/>
</dbReference>
<evidence type="ECO:0000256" key="6">
    <source>
        <dbReference type="ARBA" id="ARBA00048432"/>
    </source>
</evidence>
<dbReference type="InterPro" id="IPR041679">
    <property type="entry name" value="DNA2/NAM7-like_C"/>
</dbReference>
<evidence type="ECO:0000256" key="5">
    <source>
        <dbReference type="ARBA" id="ARBA00022840"/>
    </source>
</evidence>
<dbReference type="GO" id="GO:0005524">
    <property type="term" value="F:ATP binding"/>
    <property type="evidence" value="ECO:0007669"/>
    <property type="project" value="UniProtKB-KW"/>
</dbReference>
<feature type="region of interest" description="Disordered" evidence="7">
    <location>
        <begin position="804"/>
        <end position="884"/>
    </location>
</feature>
<evidence type="ECO:0000256" key="7">
    <source>
        <dbReference type="SAM" id="MobiDB-lite"/>
    </source>
</evidence>
<sequence>MSLAKLRLSPYYTKLAKFQASEEGGIRLEGIADADLRTLKQICGHLDLQLERKDGAIVVTKPGHEFFDALDAAAPSGRGNGNAELSGYVARGDFVGAAKVAERGNVSQASLLTALLALPQGAEPEEGCRLMSTASAGAEWPDAEAKRFFEDRARQATLLFLGEGKERLAEANSKDTEALRRSCRCHLDVMLTEGRVKGEIMVGANSRYEGGGGGADGDDAWRQGGRGLLAGDCAAIRPMDGGHMTECDVVVASPLILRPLTAPPPGTTGSGRPFRVDGLANRQQFSRTLTAVHLCAIPAGSDGNVAKDRRKTCGLLGKHRPSQDVLSVLFGRTTKAAEVKGAGSLGRSFLSGLNESQREAMTEAASKSFTLVQGPPGTGKTTVAVRILRAWAGSKRGGILCASDSNIAVDNVVEGLAREGVNVVRVGRPETARPEVLEHCADEIARKTLNLQGRKEGSYDTGTRDKVKREVQEIISGAHVVCCTAIGAGSVVLHEHSFSRVLIDEAAQATELATIVPICRGASQVVLCGDQCQLPPTVALDGLRDEGLDVSLFERLAAAAHRPHVLLEAQHRMHPAISAFPRAAFYGNRLFDGIDNEDRPLLRGFQWPNTNAPICFLAARGSERREGESLYNEAEAERALAVVQDLLKAGLEPPQVGLVTPYAAQVRLLRSRLARAGLPTSRERGGVETNSVDGYQGREKEVIVISTVRSSSAGGLGFVADWRRANVAFTRARRGLIVVGDPDTLGREPTTWAPWLRWVRRSGCCSPSRCLDALPEPRGEAEAVGLTARSGVDRAALLDASAKAWGRGEGGAERAQRGRRRSRSGGESGSPSGKRQKTKAKKNDKKGKDKKKDKKSKKGKEKGKKRKKKQKHVSTSSSVSSSSS</sequence>
<dbReference type="InterPro" id="IPR041677">
    <property type="entry name" value="DNA2/NAM7_AAA_11"/>
</dbReference>
<protein>
    <recommendedName>
        <fullName evidence="8">Helicase ATP-binding domain-containing protein</fullName>
    </recommendedName>
</protein>
<evidence type="ECO:0000313" key="9">
    <source>
        <dbReference type="EMBL" id="CAE4592199.1"/>
    </source>
</evidence>
<keyword evidence="5" id="KW-0067">ATP-binding</keyword>
<dbReference type="SUPFAM" id="SSF52540">
    <property type="entry name" value="P-loop containing nucleoside triphosphate hydrolases"/>
    <property type="match status" value="1"/>
</dbReference>
<dbReference type="GO" id="GO:0005694">
    <property type="term" value="C:chromosome"/>
    <property type="evidence" value="ECO:0007669"/>
    <property type="project" value="UniProtKB-ARBA"/>
</dbReference>
<name>A0A7S4QU85_9DINO</name>
<dbReference type="Gene3D" id="3.40.50.300">
    <property type="entry name" value="P-loop containing nucleotide triphosphate hydrolases"/>
    <property type="match status" value="2"/>
</dbReference>
<evidence type="ECO:0000256" key="1">
    <source>
        <dbReference type="ARBA" id="ARBA00007913"/>
    </source>
</evidence>
<dbReference type="AlphaFoldDB" id="A0A7S4QU85"/>
<feature type="domain" description="Helicase ATP-binding" evidence="8">
    <location>
        <begin position="349"/>
        <end position="551"/>
    </location>
</feature>
<comment type="catalytic activity">
    <reaction evidence="6">
        <text>ATP + H2O = ADP + phosphate + H(+)</text>
        <dbReference type="Rhea" id="RHEA:13065"/>
        <dbReference type="ChEBI" id="CHEBI:15377"/>
        <dbReference type="ChEBI" id="CHEBI:15378"/>
        <dbReference type="ChEBI" id="CHEBI:30616"/>
        <dbReference type="ChEBI" id="CHEBI:43474"/>
        <dbReference type="ChEBI" id="CHEBI:456216"/>
        <dbReference type="EC" id="3.6.4.12"/>
    </reaction>
    <physiologicalReaction direction="left-to-right" evidence="6">
        <dbReference type="Rhea" id="RHEA:13066"/>
    </physiologicalReaction>
</comment>
<feature type="compositionally biased region" description="Low complexity" evidence="7">
    <location>
        <begin position="873"/>
        <end position="884"/>
    </location>
</feature>
<accession>A0A7S4QU85</accession>
<dbReference type="CDD" id="cd18808">
    <property type="entry name" value="SF1_C_Upf1"/>
    <property type="match status" value="1"/>
</dbReference>
<dbReference type="EMBL" id="HBNR01036078">
    <property type="protein sequence ID" value="CAE4592199.1"/>
    <property type="molecule type" value="Transcribed_RNA"/>
</dbReference>
<dbReference type="InterPro" id="IPR027417">
    <property type="entry name" value="P-loop_NTPase"/>
</dbReference>
<evidence type="ECO:0000256" key="3">
    <source>
        <dbReference type="ARBA" id="ARBA00022801"/>
    </source>
</evidence>
<dbReference type="FunFam" id="3.40.50.300:FF:000326">
    <property type="entry name" value="P-loop containing nucleoside triphosphate hydrolase"/>
    <property type="match status" value="1"/>
</dbReference>
<reference evidence="9" key="1">
    <citation type="submission" date="2021-01" db="EMBL/GenBank/DDBJ databases">
        <authorList>
            <person name="Corre E."/>
            <person name="Pelletier E."/>
            <person name="Niang G."/>
            <person name="Scheremetjew M."/>
            <person name="Finn R."/>
            <person name="Kale V."/>
            <person name="Holt S."/>
            <person name="Cochrane G."/>
            <person name="Meng A."/>
            <person name="Brown T."/>
            <person name="Cohen L."/>
        </authorList>
    </citation>
    <scope>NUCLEOTIDE SEQUENCE</scope>
    <source>
        <strain evidence="9">CCMP3105</strain>
    </source>
</reference>
<dbReference type="PANTHER" id="PTHR43788">
    <property type="entry name" value="DNA2/NAM7 HELICASE FAMILY MEMBER"/>
    <property type="match status" value="1"/>
</dbReference>
<organism evidence="9">
    <name type="scientific">Alexandrium monilatum</name>
    <dbReference type="NCBI Taxonomy" id="311494"/>
    <lineage>
        <taxon>Eukaryota</taxon>
        <taxon>Sar</taxon>
        <taxon>Alveolata</taxon>
        <taxon>Dinophyceae</taxon>
        <taxon>Gonyaulacales</taxon>
        <taxon>Pyrocystaceae</taxon>
        <taxon>Alexandrium</taxon>
    </lineage>
</organism>
<dbReference type="InterPro" id="IPR014001">
    <property type="entry name" value="Helicase_ATP-bd"/>
</dbReference>
<keyword evidence="4" id="KW-0347">Helicase</keyword>
<dbReference type="Pfam" id="PF13086">
    <property type="entry name" value="AAA_11"/>
    <property type="match status" value="2"/>
</dbReference>
<evidence type="ECO:0000259" key="8">
    <source>
        <dbReference type="SMART" id="SM00487"/>
    </source>
</evidence>
<evidence type="ECO:0000256" key="4">
    <source>
        <dbReference type="ARBA" id="ARBA00022806"/>
    </source>
</evidence>
<feature type="compositionally biased region" description="Basic residues" evidence="7">
    <location>
        <begin position="834"/>
        <end position="872"/>
    </location>
</feature>
<keyword evidence="2" id="KW-0547">Nucleotide-binding</keyword>
<dbReference type="GO" id="GO:0016787">
    <property type="term" value="F:hydrolase activity"/>
    <property type="evidence" value="ECO:0007669"/>
    <property type="project" value="UniProtKB-KW"/>
</dbReference>
<comment type="similarity">
    <text evidence="1">Belongs to the DNA2/NAM7 helicase family.</text>
</comment>